<feature type="region of interest" description="Disordered" evidence="1">
    <location>
        <begin position="93"/>
        <end position="124"/>
    </location>
</feature>
<protein>
    <submittedName>
        <fullName evidence="3">DUF3106 domain-containing protein</fullName>
    </submittedName>
</protein>
<gene>
    <name evidence="3" type="ORF">ACFQ0F_08875</name>
</gene>
<proteinExistence type="predicted"/>
<evidence type="ECO:0000313" key="3">
    <source>
        <dbReference type="EMBL" id="MFD0950496.1"/>
    </source>
</evidence>
<feature type="signal peptide" evidence="2">
    <location>
        <begin position="1"/>
        <end position="22"/>
    </location>
</feature>
<dbReference type="RefSeq" id="WP_379071245.1">
    <property type="nucleotide sequence ID" value="NZ_JBHTIT010000001.1"/>
</dbReference>
<reference evidence="4" key="1">
    <citation type="journal article" date="2019" name="Int. J. Syst. Evol. Microbiol.">
        <title>The Global Catalogue of Microorganisms (GCM) 10K type strain sequencing project: providing services to taxonomists for standard genome sequencing and annotation.</title>
        <authorList>
            <consortium name="The Broad Institute Genomics Platform"/>
            <consortium name="The Broad Institute Genome Sequencing Center for Infectious Disease"/>
            <person name="Wu L."/>
            <person name="Ma J."/>
        </authorList>
    </citation>
    <scope>NUCLEOTIDE SEQUENCE [LARGE SCALE GENOMIC DNA]</scope>
    <source>
        <strain evidence="4">CCUG 63419</strain>
    </source>
</reference>
<keyword evidence="2" id="KW-0732">Signal</keyword>
<dbReference type="Proteomes" id="UP001597044">
    <property type="component" value="Unassembled WGS sequence"/>
</dbReference>
<dbReference type="InterPro" id="IPR021455">
    <property type="entry name" value="DUF3106"/>
</dbReference>
<dbReference type="EMBL" id="JBHTIT010000001">
    <property type="protein sequence ID" value="MFD0950496.1"/>
    <property type="molecule type" value="Genomic_DNA"/>
</dbReference>
<keyword evidence="4" id="KW-1185">Reference proteome</keyword>
<feature type="compositionally biased region" description="Polar residues" evidence="1">
    <location>
        <begin position="114"/>
        <end position="124"/>
    </location>
</feature>
<sequence length="124" mass="14208">MRRAATRLMLIGVLSVPTLAWAETLPWASLSQEQQATLADFQPRWDEISDARRSQLVERAQRWSNLPDERRQAILTRWNEIKSLSPEARDALRQRWNSMSPDERRQALGAPHTSDGTMPASISN</sequence>
<name>A0ABW3HIB3_9GAMM</name>
<accession>A0ABW3HIB3</accession>
<evidence type="ECO:0000313" key="4">
    <source>
        <dbReference type="Proteomes" id="UP001597044"/>
    </source>
</evidence>
<dbReference type="Pfam" id="PF11304">
    <property type="entry name" value="DUF3106"/>
    <property type="match status" value="1"/>
</dbReference>
<evidence type="ECO:0000256" key="1">
    <source>
        <dbReference type="SAM" id="MobiDB-lite"/>
    </source>
</evidence>
<organism evidence="3 4">
    <name type="scientific">Paraperlucidibaca wandonensis</name>
    <dbReference type="NCBI Taxonomy" id="1268273"/>
    <lineage>
        <taxon>Bacteria</taxon>
        <taxon>Pseudomonadati</taxon>
        <taxon>Pseudomonadota</taxon>
        <taxon>Gammaproteobacteria</taxon>
        <taxon>Moraxellales</taxon>
        <taxon>Moraxellaceae</taxon>
        <taxon>Paraperlucidibaca</taxon>
    </lineage>
</organism>
<comment type="caution">
    <text evidence="3">The sequence shown here is derived from an EMBL/GenBank/DDBJ whole genome shotgun (WGS) entry which is preliminary data.</text>
</comment>
<feature type="chain" id="PRO_5045339437" evidence="2">
    <location>
        <begin position="23"/>
        <end position="124"/>
    </location>
</feature>
<evidence type="ECO:0000256" key="2">
    <source>
        <dbReference type="SAM" id="SignalP"/>
    </source>
</evidence>